<dbReference type="Pfam" id="PF00982">
    <property type="entry name" value="Glyco_transf_20"/>
    <property type="match status" value="1"/>
</dbReference>
<dbReference type="Gene3D" id="3.40.50.2000">
    <property type="entry name" value="Glycogen Phosphorylase B"/>
    <property type="match status" value="2"/>
</dbReference>
<dbReference type="InterPro" id="IPR036412">
    <property type="entry name" value="HAD-like_sf"/>
</dbReference>
<comment type="similarity">
    <text evidence="2">In the C-terminal section; belongs to the trehalose phosphatase family.</text>
</comment>
<dbReference type="GO" id="GO:0005829">
    <property type="term" value="C:cytosol"/>
    <property type="evidence" value="ECO:0007669"/>
    <property type="project" value="TreeGrafter"/>
</dbReference>
<dbReference type="GO" id="GO:0005992">
    <property type="term" value="P:trehalose biosynthetic process"/>
    <property type="evidence" value="ECO:0007669"/>
    <property type="project" value="InterPro"/>
</dbReference>
<evidence type="ECO:0000256" key="1">
    <source>
        <dbReference type="ARBA" id="ARBA00005409"/>
    </source>
</evidence>
<dbReference type="CDD" id="cd01627">
    <property type="entry name" value="HAD_TPP"/>
    <property type="match status" value="1"/>
</dbReference>
<dbReference type="NCBIfam" id="TIGR00685">
    <property type="entry name" value="T6PP"/>
    <property type="match status" value="1"/>
</dbReference>
<evidence type="ECO:0008006" key="5">
    <source>
        <dbReference type="Google" id="ProtNLM"/>
    </source>
</evidence>
<dbReference type="GO" id="GO:0004805">
    <property type="term" value="F:trehalose-phosphatase activity"/>
    <property type="evidence" value="ECO:0007669"/>
    <property type="project" value="TreeGrafter"/>
</dbReference>
<dbReference type="NCBIfam" id="NF011071">
    <property type="entry name" value="PRK14501.1"/>
    <property type="match status" value="1"/>
</dbReference>
<dbReference type="FunFam" id="3.40.50.1000:FF:000324">
    <property type="entry name" value="Putative Alpha,alpha-trehalose-phosphate synthase"/>
    <property type="match status" value="1"/>
</dbReference>
<dbReference type="NCBIfam" id="TIGR01484">
    <property type="entry name" value="HAD-SF-IIB"/>
    <property type="match status" value="1"/>
</dbReference>
<dbReference type="CDD" id="cd03788">
    <property type="entry name" value="GT20_TPS"/>
    <property type="match status" value="1"/>
</dbReference>
<dbReference type="FunFam" id="3.40.50.2000:FF:000113">
    <property type="entry name" value="Alpha,alpha-trehalose-phosphate synthase"/>
    <property type="match status" value="1"/>
</dbReference>
<reference evidence="3" key="1">
    <citation type="submission" date="2023-07" db="EMBL/GenBank/DDBJ databases">
        <title>Chromosome-level genome assembly of Artemia franciscana.</title>
        <authorList>
            <person name="Jo E."/>
        </authorList>
    </citation>
    <scope>NUCLEOTIDE SEQUENCE</scope>
    <source>
        <tissue evidence="3">Whole body</tissue>
    </source>
</reference>
<dbReference type="InterPro" id="IPR003337">
    <property type="entry name" value="Trehalose_PPase"/>
</dbReference>
<dbReference type="InterPro" id="IPR001830">
    <property type="entry name" value="Glyco_trans_20"/>
</dbReference>
<dbReference type="SUPFAM" id="SSF56784">
    <property type="entry name" value="HAD-like"/>
    <property type="match status" value="1"/>
</dbReference>
<dbReference type="Pfam" id="PF02358">
    <property type="entry name" value="Trehalose_PPase"/>
    <property type="match status" value="1"/>
</dbReference>
<dbReference type="FunFam" id="3.40.50.2000:FF:000150">
    <property type="entry name" value="Trehalose-6-phosphate synthase"/>
    <property type="match status" value="1"/>
</dbReference>
<organism evidence="3 4">
    <name type="scientific">Artemia franciscana</name>
    <name type="common">Brine shrimp</name>
    <name type="synonym">Artemia sanfranciscana</name>
    <dbReference type="NCBI Taxonomy" id="6661"/>
    <lineage>
        <taxon>Eukaryota</taxon>
        <taxon>Metazoa</taxon>
        <taxon>Ecdysozoa</taxon>
        <taxon>Arthropoda</taxon>
        <taxon>Crustacea</taxon>
        <taxon>Branchiopoda</taxon>
        <taxon>Anostraca</taxon>
        <taxon>Artemiidae</taxon>
        <taxon>Artemia</taxon>
    </lineage>
</organism>
<dbReference type="AlphaFoldDB" id="A0AA88HI02"/>
<comment type="caution">
    <text evidence="3">The sequence shown here is derived from an EMBL/GenBank/DDBJ whole genome shotgun (WGS) entry which is preliminary data.</text>
</comment>
<accession>A0AA88HI02</accession>
<evidence type="ECO:0000313" key="4">
    <source>
        <dbReference type="Proteomes" id="UP001187531"/>
    </source>
</evidence>
<dbReference type="Gene3D" id="3.30.70.1020">
    <property type="entry name" value="Trehalose-6-phosphate phosphatase related protein, domain 2"/>
    <property type="match status" value="1"/>
</dbReference>
<dbReference type="PANTHER" id="PTHR10788">
    <property type="entry name" value="TREHALOSE-6-PHOSPHATE SYNTHASE"/>
    <property type="match status" value="1"/>
</dbReference>
<dbReference type="EMBL" id="JAVRJZ010000017">
    <property type="protein sequence ID" value="KAK2709565.1"/>
    <property type="molecule type" value="Genomic_DNA"/>
</dbReference>
<keyword evidence="4" id="KW-1185">Reference proteome</keyword>
<dbReference type="GO" id="GO:0003825">
    <property type="term" value="F:alpha,alpha-trehalose-phosphate synthase (UDP-forming) activity"/>
    <property type="evidence" value="ECO:0007669"/>
    <property type="project" value="TreeGrafter"/>
</dbReference>
<proteinExistence type="inferred from homology"/>
<name>A0AA88HI02_ARTSF</name>
<gene>
    <name evidence="3" type="ORF">QYM36_013291</name>
</gene>
<dbReference type="Gene3D" id="3.40.50.1000">
    <property type="entry name" value="HAD superfamily/HAD-like"/>
    <property type="match status" value="1"/>
</dbReference>
<dbReference type="SUPFAM" id="SSF53756">
    <property type="entry name" value="UDP-Glycosyltransferase/glycogen phosphorylase"/>
    <property type="match status" value="1"/>
</dbReference>
<sequence length="850" mass="96476">MATDQNLFESVRNWVQQYLFKSPRLSVDEDIKEENVEVPEQEALIVVSNRLPFVLKKNPLTGVVERKSSAGGLVTAVAPVVVQCKGKWVGWTGNFYGPNEEPDYIPEADINDKTPTAGIKADQIVPVYYDKTHFNNYYNGCCNGAFWPLFHSMPDRAVFSVDHWQDYVAVNKLFSEKTLEAIHGVREGNPTVTPLVWIHDYHLMLAGNTIRELSENEGIAVKIGFFLHIPFPPWDIFRICAWDEDILMGLLGCDVVGFHIEDYCLNFIECCHRRLGCRVDRKNMIVEYGNRHIRVRAMPIGIPYSRFVQLAEEAPRVIKITTETVILGVDRLDYTKGLINRLHAFEKLLEHHPEYIEKVYFMQIAVPSRTDVKEYQDLKEEIDQLVGKINGKFSTANWSPIRYIYGCISQNELASFYRDASVALVTPLRDGMNLVAKEFVACQTGDPGVLILSPFAGAGEMMHEALLCNPYEIEEVAEALHTALQMPLEERAMRMQGLRRREKKNDVTTWMHMFMQAMESKLIKPDKSIMTPTNYEEIDTYLNHHLGDADKVALLLDYDGTLAPIAAHPNLAVLPHETRRTLERLSNLPDVFIAVISGRDVNDVKEKVGIETITYAGNHGLSILHPDGTKFLHPIPNEYETKLIQLFQDLQAQACQDGAWVENKGFSMTWHYRSTPEEKRAPLIATAKSLIESYGFHCVTAHCALEARPPIPWDKGLAVVYILRTAFGYDWNERVRIIYAGDDRTDEDALHILKGIAATFRVTTNPTLRTYADMRIPDTDSVLTLLKWVERYMSRRAPKALPLHAATLADKVGPFQSQMDIDLSARLARSSREMAVDKIEELLKLAPPSS</sequence>
<evidence type="ECO:0000313" key="3">
    <source>
        <dbReference type="EMBL" id="KAK2709565.1"/>
    </source>
</evidence>
<evidence type="ECO:0000256" key="2">
    <source>
        <dbReference type="ARBA" id="ARBA00006330"/>
    </source>
</evidence>
<dbReference type="Proteomes" id="UP001187531">
    <property type="component" value="Unassembled WGS sequence"/>
</dbReference>
<dbReference type="InterPro" id="IPR006379">
    <property type="entry name" value="HAD-SF_hydro_IIB"/>
</dbReference>
<comment type="similarity">
    <text evidence="1">In the N-terminal section; belongs to the glycosyltransferase 20 family.</text>
</comment>
<protein>
    <recommendedName>
        <fullName evidence="5">Trehalose-6-phosphate synthase</fullName>
    </recommendedName>
</protein>
<dbReference type="InterPro" id="IPR023214">
    <property type="entry name" value="HAD_sf"/>
</dbReference>
<dbReference type="PANTHER" id="PTHR10788:SF106">
    <property type="entry name" value="BCDNA.GH08860"/>
    <property type="match status" value="1"/>
</dbReference>